<name>A0A834W0F5_9FABA</name>
<dbReference type="Proteomes" id="UP000634136">
    <property type="component" value="Unassembled WGS sequence"/>
</dbReference>
<dbReference type="EMBL" id="JAAIUW010000013">
    <property type="protein sequence ID" value="KAF7804080.1"/>
    <property type="molecule type" value="Genomic_DNA"/>
</dbReference>
<evidence type="ECO:0000313" key="2">
    <source>
        <dbReference type="Proteomes" id="UP000634136"/>
    </source>
</evidence>
<protein>
    <submittedName>
        <fullName evidence="1">Uncharacterized protein</fullName>
    </submittedName>
</protein>
<proteinExistence type="predicted"/>
<gene>
    <name evidence="1" type="ORF">G2W53_043191</name>
</gene>
<organism evidence="1 2">
    <name type="scientific">Senna tora</name>
    <dbReference type="NCBI Taxonomy" id="362788"/>
    <lineage>
        <taxon>Eukaryota</taxon>
        <taxon>Viridiplantae</taxon>
        <taxon>Streptophyta</taxon>
        <taxon>Embryophyta</taxon>
        <taxon>Tracheophyta</taxon>
        <taxon>Spermatophyta</taxon>
        <taxon>Magnoliopsida</taxon>
        <taxon>eudicotyledons</taxon>
        <taxon>Gunneridae</taxon>
        <taxon>Pentapetalae</taxon>
        <taxon>rosids</taxon>
        <taxon>fabids</taxon>
        <taxon>Fabales</taxon>
        <taxon>Fabaceae</taxon>
        <taxon>Caesalpinioideae</taxon>
        <taxon>Cassia clade</taxon>
        <taxon>Senna</taxon>
    </lineage>
</organism>
<comment type="caution">
    <text evidence="1">The sequence shown here is derived from an EMBL/GenBank/DDBJ whole genome shotgun (WGS) entry which is preliminary data.</text>
</comment>
<keyword evidence="2" id="KW-1185">Reference proteome</keyword>
<accession>A0A834W0F5</accession>
<reference evidence="1" key="1">
    <citation type="submission" date="2020-09" db="EMBL/GenBank/DDBJ databases">
        <title>Genome-Enabled Discovery of Anthraquinone Biosynthesis in Senna tora.</title>
        <authorList>
            <person name="Kang S.-H."/>
            <person name="Pandey R.P."/>
            <person name="Lee C.-M."/>
            <person name="Sim J.-S."/>
            <person name="Jeong J.-T."/>
            <person name="Choi B.-S."/>
            <person name="Jung M."/>
            <person name="Ginzburg D."/>
            <person name="Zhao K."/>
            <person name="Won S.Y."/>
            <person name="Oh T.-J."/>
            <person name="Yu Y."/>
            <person name="Kim N.-H."/>
            <person name="Lee O.R."/>
            <person name="Lee T.-H."/>
            <person name="Bashyal P."/>
            <person name="Kim T.-S."/>
            <person name="Lee W.-H."/>
            <person name="Kawkins C."/>
            <person name="Kim C.-K."/>
            <person name="Kim J.S."/>
            <person name="Ahn B.O."/>
            <person name="Rhee S.Y."/>
            <person name="Sohng J.K."/>
        </authorList>
    </citation>
    <scope>NUCLEOTIDE SEQUENCE</scope>
    <source>
        <tissue evidence="1">Leaf</tissue>
    </source>
</reference>
<evidence type="ECO:0000313" key="1">
    <source>
        <dbReference type="EMBL" id="KAF7804080.1"/>
    </source>
</evidence>
<dbReference type="AlphaFoldDB" id="A0A834W0F5"/>
<sequence length="30" mass="3347">MGQVINMDKPNSGWPVYIVASRNMSPPLPF</sequence>